<evidence type="ECO:0000313" key="11">
    <source>
        <dbReference type="EnsemblMetazoa" id="G19341.1:cds"/>
    </source>
</evidence>
<dbReference type="Gene3D" id="3.60.21.10">
    <property type="match status" value="1"/>
</dbReference>
<dbReference type="GO" id="GO:0009166">
    <property type="term" value="P:nucleotide catabolic process"/>
    <property type="evidence" value="ECO:0007669"/>
    <property type="project" value="InterPro"/>
</dbReference>
<keyword evidence="6 8" id="KW-0547">Nucleotide-binding</keyword>
<comment type="similarity">
    <text evidence="2 8">Belongs to the 5'-nucleotidase family.</text>
</comment>
<dbReference type="OrthoDB" id="7722975at2759"/>
<dbReference type="PROSITE" id="PS00786">
    <property type="entry name" value="5_NUCLEOTIDASE_2"/>
    <property type="match status" value="1"/>
</dbReference>
<dbReference type="GO" id="GO:0046872">
    <property type="term" value="F:metal ion binding"/>
    <property type="evidence" value="ECO:0007669"/>
    <property type="project" value="UniProtKB-KW"/>
</dbReference>
<dbReference type="InterPro" id="IPR006179">
    <property type="entry name" value="5_nucleotidase/apyrase"/>
</dbReference>
<evidence type="ECO:0000256" key="3">
    <source>
        <dbReference type="ARBA" id="ARBA00012643"/>
    </source>
</evidence>
<dbReference type="FunFam" id="3.90.780.10:FF:000001">
    <property type="entry name" value="NT5E isoform 3"/>
    <property type="match status" value="1"/>
</dbReference>
<dbReference type="SUPFAM" id="SSF55816">
    <property type="entry name" value="5'-nucleotidase (syn. UDP-sugar hydrolase), C-terminal domain"/>
    <property type="match status" value="1"/>
</dbReference>
<dbReference type="Pfam" id="PF00149">
    <property type="entry name" value="Metallophos"/>
    <property type="match status" value="1"/>
</dbReference>
<dbReference type="AlphaFoldDB" id="A0A8W8JHA8"/>
<dbReference type="PANTHER" id="PTHR11575:SF24">
    <property type="entry name" value="5'-NUCLEOTIDASE"/>
    <property type="match status" value="1"/>
</dbReference>
<reference evidence="11" key="1">
    <citation type="submission" date="2022-08" db="UniProtKB">
        <authorList>
            <consortium name="EnsemblMetazoa"/>
        </authorList>
    </citation>
    <scope>IDENTIFICATION</scope>
    <source>
        <strain evidence="11">05x7-T-G4-1.051#20</strain>
    </source>
</reference>
<evidence type="ECO:0000256" key="5">
    <source>
        <dbReference type="ARBA" id="ARBA00022729"/>
    </source>
</evidence>
<keyword evidence="12" id="KW-1185">Reference proteome</keyword>
<dbReference type="InterPro" id="IPR029052">
    <property type="entry name" value="Metallo-depent_PP-like"/>
</dbReference>
<dbReference type="Gene3D" id="3.90.780.10">
    <property type="entry name" value="5'-Nucleotidase, C-terminal domain"/>
    <property type="match status" value="1"/>
</dbReference>
<evidence type="ECO:0000256" key="7">
    <source>
        <dbReference type="ARBA" id="ARBA00022801"/>
    </source>
</evidence>
<evidence type="ECO:0000256" key="2">
    <source>
        <dbReference type="ARBA" id="ARBA00006654"/>
    </source>
</evidence>
<organism evidence="11 12">
    <name type="scientific">Magallana gigas</name>
    <name type="common">Pacific oyster</name>
    <name type="synonym">Crassostrea gigas</name>
    <dbReference type="NCBI Taxonomy" id="29159"/>
    <lineage>
        <taxon>Eukaryota</taxon>
        <taxon>Metazoa</taxon>
        <taxon>Spiralia</taxon>
        <taxon>Lophotrochozoa</taxon>
        <taxon>Mollusca</taxon>
        <taxon>Bivalvia</taxon>
        <taxon>Autobranchia</taxon>
        <taxon>Pteriomorphia</taxon>
        <taxon>Ostreida</taxon>
        <taxon>Ostreoidea</taxon>
        <taxon>Ostreidae</taxon>
        <taxon>Magallana</taxon>
    </lineage>
</organism>
<dbReference type="EC" id="3.1.3.5" evidence="3"/>
<dbReference type="CDD" id="cd07409">
    <property type="entry name" value="MPP_CD73_N"/>
    <property type="match status" value="1"/>
</dbReference>
<name>A0A8W8JHA8_MAGGI</name>
<dbReference type="OMA" id="AADYNPV"/>
<dbReference type="Pfam" id="PF02872">
    <property type="entry name" value="5_nucleotid_C"/>
    <property type="match status" value="1"/>
</dbReference>
<feature type="chain" id="PRO_5036514897" description="5'-nucleotidase" evidence="8">
    <location>
        <begin position="25"/>
        <end position="581"/>
    </location>
</feature>
<evidence type="ECO:0000256" key="1">
    <source>
        <dbReference type="ARBA" id="ARBA00000815"/>
    </source>
</evidence>
<dbReference type="FunFam" id="3.60.21.10:FF:000020">
    <property type="entry name" value="NT5E isoform 4"/>
    <property type="match status" value="1"/>
</dbReference>
<dbReference type="SUPFAM" id="SSF56300">
    <property type="entry name" value="Metallo-dependent phosphatases"/>
    <property type="match status" value="1"/>
</dbReference>
<feature type="signal peptide" evidence="8">
    <location>
        <begin position="1"/>
        <end position="24"/>
    </location>
</feature>
<dbReference type="GO" id="GO:0008253">
    <property type="term" value="F:5'-nucleotidase activity"/>
    <property type="evidence" value="ECO:0007669"/>
    <property type="project" value="UniProtKB-EC"/>
</dbReference>
<dbReference type="InterPro" id="IPR004843">
    <property type="entry name" value="Calcineurin-like_PHP"/>
</dbReference>
<dbReference type="GO" id="GO:0000166">
    <property type="term" value="F:nucleotide binding"/>
    <property type="evidence" value="ECO:0007669"/>
    <property type="project" value="UniProtKB-KW"/>
</dbReference>
<evidence type="ECO:0000259" key="9">
    <source>
        <dbReference type="Pfam" id="PF00149"/>
    </source>
</evidence>
<protein>
    <recommendedName>
        <fullName evidence="3">5'-nucleotidase</fullName>
        <ecNumber evidence="3">3.1.3.5</ecNumber>
    </recommendedName>
</protein>
<evidence type="ECO:0000259" key="10">
    <source>
        <dbReference type="Pfam" id="PF02872"/>
    </source>
</evidence>
<feature type="domain" description="5'-Nucleotidase C-terminal" evidence="10">
    <location>
        <begin position="332"/>
        <end position="502"/>
    </location>
</feature>
<dbReference type="InterPro" id="IPR036907">
    <property type="entry name" value="5'-Nucleotdase_C_sf"/>
</dbReference>
<proteinExistence type="inferred from homology"/>
<evidence type="ECO:0000256" key="6">
    <source>
        <dbReference type="ARBA" id="ARBA00022741"/>
    </source>
</evidence>
<dbReference type="InterPro" id="IPR008334">
    <property type="entry name" value="5'-Nucleotdase_C"/>
</dbReference>
<evidence type="ECO:0000256" key="8">
    <source>
        <dbReference type="RuleBase" id="RU362119"/>
    </source>
</evidence>
<dbReference type="Proteomes" id="UP000005408">
    <property type="component" value="Unassembled WGS sequence"/>
</dbReference>
<keyword evidence="4" id="KW-0479">Metal-binding</keyword>
<dbReference type="PROSITE" id="PS00785">
    <property type="entry name" value="5_NUCLEOTIDASE_1"/>
    <property type="match status" value="1"/>
</dbReference>
<evidence type="ECO:0000313" key="12">
    <source>
        <dbReference type="Proteomes" id="UP000005408"/>
    </source>
</evidence>
<sequence length="581" mass="64496">MAGFHVTLYGLFHGLSCLVWFTYGDFDLTVLHTNDVHARVQEMDRYGGQCTNKDCFGGVARMKTKVQEIRNQFPNTLLLDAGDQFQGTLWFHHFGGNITSTTMNELGYDCMALGNHEFDLKINGILPFLKDVQFPVLSANIDTSKEPTISPFVAKSHVALVGGQQIGIVGYTTKDTPIISSPESLIFNDEVTSVRTEVQKLTSQGINKIIALGHAGFEVDKRVAEIADVDIVVGGHTNTFLYTGTPPSNDKPVGEYPHVVQKSGGDQTLVVQDYAFGKYLGFLQVKFDDNGKVITFGGNPILLNSSIPKDTDLKGKIDLLYSAIEESNQKTIGRALVTLDGQTCRLRECNLGNAIADGFVYQNLKDADDINGTRVYISLVNAGSIRASIDRGQILLGKLYEVQPFRNTIDTIQLQGRYLRQALEHSAASYNESYPDGGFLQVSGLRIKYNINKPVNQRVVEVKVLCADCDIPEYKLLDNNKMYGIILSNFLLTGGDGYSVIKDHAKQGHIVGKLDTDTLTDYVRDFSPLYTARENRIEFVGDTYTCGTNSGDMLKINYFQLWLIVFIFQKLYSECDIIDVH</sequence>
<keyword evidence="7 8" id="KW-0378">Hydrolase</keyword>
<accession>A0A8W8JHA8</accession>
<dbReference type="EnsemblMetazoa" id="G19341.1">
    <property type="protein sequence ID" value="G19341.1:cds"/>
    <property type="gene ID" value="G19341"/>
</dbReference>
<keyword evidence="5 8" id="KW-0732">Signal</keyword>
<feature type="domain" description="Calcineurin-like phosphoesterase" evidence="9">
    <location>
        <begin position="29"/>
        <end position="237"/>
    </location>
</feature>
<dbReference type="PRINTS" id="PR01607">
    <property type="entry name" value="APYRASEFAMLY"/>
</dbReference>
<comment type="catalytic activity">
    <reaction evidence="1">
        <text>a ribonucleoside 5'-phosphate + H2O = a ribonucleoside + phosphate</text>
        <dbReference type="Rhea" id="RHEA:12484"/>
        <dbReference type="ChEBI" id="CHEBI:15377"/>
        <dbReference type="ChEBI" id="CHEBI:18254"/>
        <dbReference type="ChEBI" id="CHEBI:43474"/>
        <dbReference type="ChEBI" id="CHEBI:58043"/>
        <dbReference type="EC" id="3.1.3.5"/>
    </reaction>
</comment>
<dbReference type="GO" id="GO:0016020">
    <property type="term" value="C:membrane"/>
    <property type="evidence" value="ECO:0007669"/>
    <property type="project" value="UniProtKB-ARBA"/>
</dbReference>
<evidence type="ECO:0000256" key="4">
    <source>
        <dbReference type="ARBA" id="ARBA00022723"/>
    </source>
</evidence>
<dbReference type="PANTHER" id="PTHR11575">
    <property type="entry name" value="5'-NUCLEOTIDASE-RELATED"/>
    <property type="match status" value="1"/>
</dbReference>
<dbReference type="InterPro" id="IPR006146">
    <property type="entry name" value="5'-Nucleotdase_CS"/>
</dbReference>